<evidence type="ECO:0000313" key="3">
    <source>
        <dbReference type="Proteomes" id="UP000217758"/>
    </source>
</evidence>
<dbReference type="InterPro" id="IPR044992">
    <property type="entry name" value="ChyE-like"/>
</dbReference>
<dbReference type="PROSITE" id="PS51273">
    <property type="entry name" value="GATASE_TYPE_1"/>
    <property type="match status" value="1"/>
</dbReference>
<dbReference type="InterPro" id="IPR017926">
    <property type="entry name" value="GATASE"/>
</dbReference>
<keyword evidence="2" id="KW-0808">Transferase</keyword>
<dbReference type="EMBL" id="AP014612">
    <property type="protein sequence ID" value="BAQ24086.1"/>
    <property type="molecule type" value="Genomic_DNA"/>
</dbReference>
<keyword evidence="2" id="KW-0315">Glutamine amidotransferase</keyword>
<dbReference type="PANTHER" id="PTHR42695:SF5">
    <property type="entry name" value="GLUTAMINE AMIDOTRANSFERASE YLR126C-RELATED"/>
    <property type="match status" value="1"/>
</dbReference>
<dbReference type="Proteomes" id="UP000217758">
    <property type="component" value="Chromosome"/>
</dbReference>
<accession>A0A1L7LIT4</accession>
<organism evidence="2 3">
    <name type="scientific">Streptococcus troglodytae</name>
    <dbReference type="NCBI Taxonomy" id="1111760"/>
    <lineage>
        <taxon>Bacteria</taxon>
        <taxon>Bacillati</taxon>
        <taxon>Bacillota</taxon>
        <taxon>Bacilli</taxon>
        <taxon>Lactobacillales</taxon>
        <taxon>Streptococcaceae</taxon>
        <taxon>Streptococcus</taxon>
    </lineage>
</organism>
<evidence type="ECO:0000259" key="1">
    <source>
        <dbReference type="Pfam" id="PF00117"/>
    </source>
</evidence>
<dbReference type="CDD" id="cd01741">
    <property type="entry name" value="GATase1_1"/>
    <property type="match status" value="1"/>
</dbReference>
<dbReference type="InterPro" id="IPR029062">
    <property type="entry name" value="Class_I_gatase-like"/>
</dbReference>
<keyword evidence="3" id="KW-1185">Reference proteome</keyword>
<proteinExistence type="predicted"/>
<evidence type="ECO:0000313" key="2">
    <source>
        <dbReference type="EMBL" id="BAQ24086.1"/>
    </source>
</evidence>
<dbReference type="SUPFAM" id="SSF52317">
    <property type="entry name" value="Class I glutamine amidotransferase-like"/>
    <property type="match status" value="1"/>
</dbReference>
<dbReference type="AlphaFoldDB" id="A0A1L7LIT4"/>
<name>A0A1L7LIT4_9STRE</name>
<dbReference type="Gene3D" id="3.40.50.880">
    <property type="match status" value="1"/>
</dbReference>
<gene>
    <name evidence="2" type="ORF">SRT_08250</name>
</gene>
<feature type="domain" description="Glutamine amidotransferase" evidence="1">
    <location>
        <begin position="28"/>
        <end position="185"/>
    </location>
</feature>
<sequence length="236" mass="26609">MRIHFILHEMFEAPGAYLAWAALRGHDVSMTKVYHYEKLPKDVDDFDMLILMGGPQSPSSTKKEFPYYDAQAEVKLIQKAAKAEKIIVGVCLGAQLMGVAYGADYLHSPKKEIGNYLISLTEAGKMDPYLSDFSDDLLVGHWHGDMPGLPDKAQVLAISQGCPRQIIKFGPKQYAFQCHLEFTPELVASLIAQEDDLDTQSQTETYVQTAEEMQTFDYSPMNQALYSFLNRLTERK</sequence>
<dbReference type="GO" id="GO:0016740">
    <property type="term" value="F:transferase activity"/>
    <property type="evidence" value="ECO:0007669"/>
    <property type="project" value="UniProtKB-KW"/>
</dbReference>
<dbReference type="Pfam" id="PF00117">
    <property type="entry name" value="GATase"/>
    <property type="match status" value="1"/>
</dbReference>
<reference evidence="2 3" key="1">
    <citation type="journal article" date="2016" name="Microbiol. Immunol.">
        <title>Complete genome sequence of Streptococcus troglodytae TKU31 isolated from the oral cavity of a chimpanzee (Pan troglodytes).</title>
        <authorList>
            <person name="Okamoto M."/>
            <person name="Naito M."/>
            <person name="Miyanohara M."/>
            <person name="Imai S."/>
            <person name="Nomura Y."/>
            <person name="Saito W."/>
            <person name="Momoi Y."/>
            <person name="Takada K."/>
            <person name="Miyabe-Nishiwaki T."/>
            <person name="Tomonaga M."/>
            <person name="Hanada N."/>
        </authorList>
    </citation>
    <scope>NUCLEOTIDE SEQUENCE [LARGE SCALE GENOMIC DNA]</scope>
    <source>
        <strain evidence="3">TKU 31</strain>
    </source>
</reference>
<dbReference type="KEGG" id="strg:SRT_08250"/>
<protein>
    <submittedName>
        <fullName evidence="2">Glutamine amidotransferase</fullName>
    </submittedName>
</protein>
<dbReference type="PANTHER" id="PTHR42695">
    <property type="entry name" value="GLUTAMINE AMIDOTRANSFERASE YLR126C-RELATED"/>
    <property type="match status" value="1"/>
</dbReference>
<dbReference type="GO" id="GO:0005829">
    <property type="term" value="C:cytosol"/>
    <property type="evidence" value="ECO:0007669"/>
    <property type="project" value="TreeGrafter"/>
</dbReference>
<dbReference type="NCBIfam" id="NF006098">
    <property type="entry name" value="PRK08250.1"/>
    <property type="match status" value="1"/>
</dbReference>
<dbReference type="RefSeq" id="WP_128833158.1">
    <property type="nucleotide sequence ID" value="NZ_AP014612.1"/>
</dbReference>